<protein>
    <submittedName>
        <fullName evidence="2">Uncharacterized protein</fullName>
    </submittedName>
</protein>
<dbReference type="AlphaFoldDB" id="A0AAQ3SDS3"/>
<name>A0AAQ3SDS3_PASNO</name>
<reference evidence="2 3" key="1">
    <citation type="submission" date="2024-02" db="EMBL/GenBank/DDBJ databases">
        <title>High-quality chromosome-scale genome assembly of Pensacola bahiagrass (Paspalum notatum Flugge var. saurae).</title>
        <authorList>
            <person name="Vega J.M."/>
            <person name="Podio M."/>
            <person name="Orjuela J."/>
            <person name="Siena L.A."/>
            <person name="Pessino S.C."/>
            <person name="Combes M.C."/>
            <person name="Mariac C."/>
            <person name="Albertini E."/>
            <person name="Pupilli F."/>
            <person name="Ortiz J.P.A."/>
            <person name="Leblanc O."/>
        </authorList>
    </citation>
    <scope>NUCLEOTIDE SEQUENCE [LARGE SCALE GENOMIC DNA]</scope>
    <source>
        <strain evidence="2">R1</strain>
        <tissue evidence="2">Leaf</tissue>
    </source>
</reference>
<gene>
    <name evidence="2" type="ORF">U9M48_002952</name>
</gene>
<sequence>MVFFSHHHLQQTHPQQPPLPQQHQQQPVLSFFRNELPLPVDGQILAPLFFNPPVALPEQPRRHLEELRSVLGSDGCRGADSGHGAWVAKAREQELLREKSQMSTRHRIPSGNEK</sequence>
<evidence type="ECO:0000313" key="2">
    <source>
        <dbReference type="EMBL" id="WVZ51848.1"/>
    </source>
</evidence>
<accession>A0AAQ3SDS3</accession>
<proteinExistence type="predicted"/>
<feature type="region of interest" description="Disordered" evidence="1">
    <location>
        <begin position="1"/>
        <end position="25"/>
    </location>
</feature>
<keyword evidence="3" id="KW-1185">Reference proteome</keyword>
<evidence type="ECO:0000313" key="3">
    <source>
        <dbReference type="Proteomes" id="UP001341281"/>
    </source>
</evidence>
<evidence type="ECO:0000256" key="1">
    <source>
        <dbReference type="SAM" id="MobiDB-lite"/>
    </source>
</evidence>
<dbReference type="EMBL" id="CP144745">
    <property type="protein sequence ID" value="WVZ51848.1"/>
    <property type="molecule type" value="Genomic_DNA"/>
</dbReference>
<dbReference type="Proteomes" id="UP001341281">
    <property type="component" value="Chromosome 01"/>
</dbReference>
<feature type="non-terminal residue" evidence="2">
    <location>
        <position position="114"/>
    </location>
</feature>
<organism evidence="2 3">
    <name type="scientific">Paspalum notatum var. saurae</name>
    <dbReference type="NCBI Taxonomy" id="547442"/>
    <lineage>
        <taxon>Eukaryota</taxon>
        <taxon>Viridiplantae</taxon>
        <taxon>Streptophyta</taxon>
        <taxon>Embryophyta</taxon>
        <taxon>Tracheophyta</taxon>
        <taxon>Spermatophyta</taxon>
        <taxon>Magnoliopsida</taxon>
        <taxon>Liliopsida</taxon>
        <taxon>Poales</taxon>
        <taxon>Poaceae</taxon>
        <taxon>PACMAD clade</taxon>
        <taxon>Panicoideae</taxon>
        <taxon>Andropogonodae</taxon>
        <taxon>Paspaleae</taxon>
        <taxon>Paspalinae</taxon>
        <taxon>Paspalum</taxon>
    </lineage>
</organism>
<feature type="compositionally biased region" description="Basic residues" evidence="1">
    <location>
        <begin position="1"/>
        <end position="10"/>
    </location>
</feature>